<dbReference type="EMBL" id="BSEC01000001">
    <property type="protein sequence ID" value="GLI94557.1"/>
    <property type="molecule type" value="Genomic_DNA"/>
</dbReference>
<comment type="caution">
    <text evidence="1">The sequence shown here is derived from an EMBL/GenBank/DDBJ whole genome shotgun (WGS) entry which is preliminary data.</text>
</comment>
<dbReference type="RefSeq" id="WP_281804637.1">
    <property type="nucleotide sequence ID" value="NZ_BSEC01000001.1"/>
</dbReference>
<accession>A0A9W6GWS2</accession>
<reference evidence="1" key="1">
    <citation type="journal article" date="2023" name="Int. J. Syst. Evol. Microbiol.">
        <title>Methylocystis iwaonis sp. nov., a type II methane-oxidizing bacterium from surface soil of a rice paddy field in Japan, and emended description of the genus Methylocystis (ex Whittenbury et al. 1970) Bowman et al. 1993.</title>
        <authorList>
            <person name="Kaise H."/>
            <person name="Sawadogo J.B."/>
            <person name="Alam M.S."/>
            <person name="Ueno C."/>
            <person name="Dianou D."/>
            <person name="Shinjo R."/>
            <person name="Asakawa S."/>
        </authorList>
    </citation>
    <scope>NUCLEOTIDE SEQUENCE</scope>
    <source>
        <strain evidence="1">LMG27198</strain>
    </source>
</reference>
<organism evidence="1 2">
    <name type="scientific">Methylocystis echinoides</name>
    <dbReference type="NCBI Taxonomy" id="29468"/>
    <lineage>
        <taxon>Bacteria</taxon>
        <taxon>Pseudomonadati</taxon>
        <taxon>Pseudomonadota</taxon>
        <taxon>Alphaproteobacteria</taxon>
        <taxon>Hyphomicrobiales</taxon>
        <taxon>Methylocystaceae</taxon>
        <taxon>Methylocystis</taxon>
    </lineage>
</organism>
<evidence type="ECO:0000313" key="2">
    <source>
        <dbReference type="Proteomes" id="UP001144323"/>
    </source>
</evidence>
<name>A0A9W6GWS2_9HYPH</name>
<evidence type="ECO:0000313" key="1">
    <source>
        <dbReference type="EMBL" id="GLI94557.1"/>
    </source>
</evidence>
<sequence>MHPSDVSDEGLPLEVPSQTLMDEGKTKLTFSLRKQFKQTMPNDLPARFAVYQFK</sequence>
<protein>
    <submittedName>
        <fullName evidence="1">Uncharacterized protein</fullName>
    </submittedName>
</protein>
<dbReference type="AlphaFoldDB" id="A0A9W6GWS2"/>
<keyword evidence="2" id="KW-1185">Reference proteome</keyword>
<dbReference type="Proteomes" id="UP001144323">
    <property type="component" value="Unassembled WGS sequence"/>
</dbReference>
<proteinExistence type="predicted"/>
<gene>
    <name evidence="1" type="ORF">LMG27198_35490</name>
</gene>